<dbReference type="NCBIfam" id="NF003483">
    <property type="entry name" value="PRK05159.1"/>
    <property type="match status" value="1"/>
</dbReference>
<dbReference type="GO" id="GO:0005524">
    <property type="term" value="F:ATP binding"/>
    <property type="evidence" value="ECO:0007669"/>
    <property type="project" value="UniProtKB-UniRule"/>
</dbReference>
<comment type="catalytic activity">
    <reaction evidence="7">
        <text>tRNA(Asn) + L-asparagine + ATP = L-asparaginyl-tRNA(Asn) + AMP + diphosphate + H(+)</text>
        <dbReference type="Rhea" id="RHEA:11180"/>
        <dbReference type="Rhea" id="RHEA-COMP:9659"/>
        <dbReference type="Rhea" id="RHEA-COMP:9674"/>
        <dbReference type="ChEBI" id="CHEBI:15378"/>
        <dbReference type="ChEBI" id="CHEBI:30616"/>
        <dbReference type="ChEBI" id="CHEBI:33019"/>
        <dbReference type="ChEBI" id="CHEBI:58048"/>
        <dbReference type="ChEBI" id="CHEBI:78442"/>
        <dbReference type="ChEBI" id="CHEBI:78515"/>
        <dbReference type="ChEBI" id="CHEBI:456215"/>
        <dbReference type="EC" id="6.1.1.22"/>
    </reaction>
</comment>
<dbReference type="PANTHER" id="PTHR22594:SF34">
    <property type="entry name" value="ASPARAGINE--TRNA LIGASE, MITOCHONDRIAL-RELATED"/>
    <property type="match status" value="1"/>
</dbReference>
<keyword evidence="4 7" id="KW-0067">ATP-binding</keyword>
<evidence type="ECO:0000256" key="7">
    <source>
        <dbReference type="HAMAP-Rule" id="MF_00534"/>
    </source>
</evidence>
<dbReference type="EMBL" id="VTPS01000023">
    <property type="protein sequence ID" value="TZE80793.1"/>
    <property type="molecule type" value="Genomic_DNA"/>
</dbReference>
<dbReference type="InterPro" id="IPR004365">
    <property type="entry name" value="NA-bd_OB_tRNA"/>
</dbReference>
<keyword evidence="3 7" id="KW-0547">Nucleotide-binding</keyword>
<dbReference type="GO" id="GO:0003676">
    <property type="term" value="F:nucleic acid binding"/>
    <property type="evidence" value="ECO:0007669"/>
    <property type="project" value="InterPro"/>
</dbReference>
<evidence type="ECO:0000256" key="5">
    <source>
        <dbReference type="ARBA" id="ARBA00022917"/>
    </source>
</evidence>
<evidence type="ECO:0000313" key="9">
    <source>
        <dbReference type="EMBL" id="TZE80793.1"/>
    </source>
</evidence>
<comment type="subcellular location">
    <subcellularLocation>
        <location evidence="7">Cytoplasm</location>
    </subcellularLocation>
</comment>
<reference evidence="9 10" key="1">
    <citation type="submission" date="2019-08" db="EMBL/GenBank/DDBJ databases">
        <title>Calorimonas adulescens gen. nov., sp. nov., an anaerobic thermophilic bacterium from Sakhalin hot spring.</title>
        <authorList>
            <person name="Khomyakova M.A."/>
            <person name="Merkel A.Y."/>
            <person name="Novikov A."/>
            <person name="Bonch-Osmolovskaya E.A."/>
            <person name="Slobodkin A.I."/>
        </authorList>
    </citation>
    <scope>NUCLEOTIDE SEQUENCE [LARGE SCALE GENOMIC DNA]</scope>
    <source>
        <strain evidence="9 10">A05MB</strain>
    </source>
</reference>
<proteinExistence type="inferred from homology"/>
<dbReference type="PROSITE" id="PS50862">
    <property type="entry name" value="AA_TRNA_LIGASE_II"/>
    <property type="match status" value="1"/>
</dbReference>
<evidence type="ECO:0000259" key="8">
    <source>
        <dbReference type="PROSITE" id="PS50862"/>
    </source>
</evidence>
<dbReference type="InterPro" id="IPR012340">
    <property type="entry name" value="NA-bd_OB-fold"/>
</dbReference>
<accession>A0A5D8QB95</accession>
<dbReference type="InterPro" id="IPR004522">
    <property type="entry name" value="Asn-tRNA-ligase"/>
</dbReference>
<evidence type="ECO:0000313" key="10">
    <source>
        <dbReference type="Proteomes" id="UP000322976"/>
    </source>
</evidence>
<dbReference type="HAMAP" id="MF_00534">
    <property type="entry name" value="Asn_tRNA_synth"/>
    <property type="match status" value="1"/>
</dbReference>
<dbReference type="InterPro" id="IPR006195">
    <property type="entry name" value="aa-tRNA-synth_II"/>
</dbReference>
<dbReference type="GO" id="GO:0005737">
    <property type="term" value="C:cytoplasm"/>
    <property type="evidence" value="ECO:0007669"/>
    <property type="project" value="UniProtKB-SubCell"/>
</dbReference>
<evidence type="ECO:0000256" key="1">
    <source>
        <dbReference type="ARBA" id="ARBA00008226"/>
    </source>
</evidence>
<dbReference type="SUPFAM" id="SSF55681">
    <property type="entry name" value="Class II aaRS and biotin synthetases"/>
    <property type="match status" value="1"/>
</dbReference>
<comment type="caution">
    <text evidence="9">The sequence shown here is derived from an EMBL/GenBank/DDBJ whole genome shotgun (WGS) entry which is preliminary data.</text>
</comment>
<comment type="similarity">
    <text evidence="1 7">Belongs to the class-II aminoacyl-tRNA synthetase family.</text>
</comment>
<sequence length="430" mass="49580">MIKCSISDVKQYEGQEVLIKGWLYNKRSSGKIQFLQLRDGSGFIQAIVEKSRVSPELFELCEHLTQESSINVVGRVRSDKRAPSGYEMDVIDVVVNQLTEDYPIALKEHGVEFLMDNRHLWIRTERQSAILRIRHEIIKSAMEFLNNHGFIKADAPIITPATCEGTTDLFEIDYFGESAYLSQTGQLYAEACAMALGKVYTLGPAFRAEKSKTRRHLIEFWMLEPEVAYLEHEGNLELQEKLVSYIVESVLKNRILELKAIGRDISALEEIKIPFERMSYDDAIKTLKNNNFDIEWGDDFGSPEETFLANLYKKPLFITEYPKHCKAFYMQPNPNRPEVVLCDDLLAPEGYGEIIGGSQRIHDYDLMVQRLEEENLPMDIYKWYLDLRKYGSVPHSGFGLGIERTVAWICGLDHIRETIPFPRMLYRVTP</sequence>
<dbReference type="InterPro" id="IPR045864">
    <property type="entry name" value="aa-tRNA-synth_II/BPL/LPL"/>
</dbReference>
<dbReference type="InterPro" id="IPR004364">
    <property type="entry name" value="Aa-tRNA-synt_II"/>
</dbReference>
<gene>
    <name evidence="7 9" type="primary">asnS</name>
    <name evidence="9" type="ORF">FWJ32_11845</name>
</gene>
<dbReference type="PANTHER" id="PTHR22594">
    <property type="entry name" value="ASPARTYL/LYSYL-TRNA SYNTHETASE"/>
    <property type="match status" value="1"/>
</dbReference>
<name>A0A5D8QB95_9THEO</name>
<dbReference type="AlphaFoldDB" id="A0A5D8QB95"/>
<keyword evidence="2 7" id="KW-0436">Ligase</keyword>
<dbReference type="GO" id="GO:0004816">
    <property type="term" value="F:asparagine-tRNA ligase activity"/>
    <property type="evidence" value="ECO:0007669"/>
    <property type="project" value="UniProtKB-UniRule"/>
</dbReference>
<dbReference type="NCBIfam" id="TIGR00457">
    <property type="entry name" value="asnS"/>
    <property type="match status" value="1"/>
</dbReference>
<keyword evidence="10" id="KW-1185">Reference proteome</keyword>
<dbReference type="GO" id="GO:0006421">
    <property type="term" value="P:asparaginyl-tRNA aminoacylation"/>
    <property type="evidence" value="ECO:0007669"/>
    <property type="project" value="UniProtKB-UniRule"/>
</dbReference>
<dbReference type="Gene3D" id="3.30.930.10">
    <property type="entry name" value="Bira Bifunctional Protein, Domain 2"/>
    <property type="match status" value="1"/>
</dbReference>
<feature type="domain" description="Aminoacyl-transfer RNA synthetases class-II family profile" evidence="8">
    <location>
        <begin position="131"/>
        <end position="420"/>
    </location>
</feature>
<evidence type="ECO:0000256" key="3">
    <source>
        <dbReference type="ARBA" id="ARBA00022741"/>
    </source>
</evidence>
<dbReference type="Gene3D" id="2.40.50.140">
    <property type="entry name" value="Nucleic acid-binding proteins"/>
    <property type="match status" value="1"/>
</dbReference>
<dbReference type="Pfam" id="PF01336">
    <property type="entry name" value="tRNA_anti-codon"/>
    <property type="match status" value="1"/>
</dbReference>
<dbReference type="GO" id="GO:0140096">
    <property type="term" value="F:catalytic activity, acting on a protein"/>
    <property type="evidence" value="ECO:0007669"/>
    <property type="project" value="UniProtKB-ARBA"/>
</dbReference>
<dbReference type="Pfam" id="PF00152">
    <property type="entry name" value="tRNA-synt_2"/>
    <property type="match status" value="1"/>
</dbReference>
<keyword evidence="6 7" id="KW-0030">Aminoacyl-tRNA synthetase</keyword>
<dbReference type="RefSeq" id="WP_149546173.1">
    <property type="nucleotide sequence ID" value="NZ_VTPS01000023.1"/>
</dbReference>
<evidence type="ECO:0000256" key="4">
    <source>
        <dbReference type="ARBA" id="ARBA00022840"/>
    </source>
</evidence>
<keyword evidence="5 7" id="KW-0648">Protein biosynthesis</keyword>
<dbReference type="GO" id="GO:0016740">
    <property type="term" value="F:transferase activity"/>
    <property type="evidence" value="ECO:0007669"/>
    <property type="project" value="UniProtKB-ARBA"/>
</dbReference>
<dbReference type="Proteomes" id="UP000322976">
    <property type="component" value="Unassembled WGS sequence"/>
</dbReference>
<dbReference type="CDD" id="cd00776">
    <property type="entry name" value="AsxRS_core"/>
    <property type="match status" value="1"/>
</dbReference>
<organism evidence="9 10">
    <name type="scientific">Calorimonas adulescens</name>
    <dbReference type="NCBI Taxonomy" id="2606906"/>
    <lineage>
        <taxon>Bacteria</taxon>
        <taxon>Bacillati</taxon>
        <taxon>Bacillota</taxon>
        <taxon>Clostridia</taxon>
        <taxon>Thermoanaerobacterales</taxon>
        <taxon>Thermoanaerobacteraceae</taxon>
        <taxon>Calorimonas</taxon>
    </lineage>
</organism>
<comment type="subunit">
    <text evidence="7">Homodimer.</text>
</comment>
<dbReference type="NCBIfam" id="NF003037">
    <property type="entry name" value="PRK03932.1"/>
    <property type="match status" value="1"/>
</dbReference>
<dbReference type="EC" id="6.1.1.22" evidence="7"/>
<dbReference type="CDD" id="cd04323">
    <property type="entry name" value="AsnRS_cyto_like_N"/>
    <property type="match status" value="1"/>
</dbReference>
<dbReference type="SUPFAM" id="SSF50249">
    <property type="entry name" value="Nucleic acid-binding proteins"/>
    <property type="match status" value="1"/>
</dbReference>
<evidence type="ECO:0000256" key="2">
    <source>
        <dbReference type="ARBA" id="ARBA00022598"/>
    </source>
</evidence>
<dbReference type="PRINTS" id="PR01042">
    <property type="entry name" value="TRNASYNTHASP"/>
</dbReference>
<dbReference type="InterPro" id="IPR002312">
    <property type="entry name" value="Asp/Asn-tRNA-synth_IIb"/>
</dbReference>
<protein>
    <recommendedName>
        <fullName evidence="7">Asparagine--tRNA ligase</fullName>
        <ecNumber evidence="7">6.1.1.22</ecNumber>
    </recommendedName>
    <alternativeName>
        <fullName evidence="7">Asparaginyl-tRNA synthetase</fullName>
        <shortName evidence="7">AsnRS</shortName>
    </alternativeName>
</protein>
<keyword evidence="7" id="KW-0963">Cytoplasm</keyword>
<evidence type="ECO:0000256" key="6">
    <source>
        <dbReference type="ARBA" id="ARBA00023146"/>
    </source>
</evidence>